<feature type="compositionally biased region" description="Polar residues" evidence="1">
    <location>
        <begin position="105"/>
        <end position="117"/>
    </location>
</feature>
<sequence>MLAPDPPPTLDALTTLCTSVLEWNERLDELNGQIARRQVELARLEEYRPTAPSLRNKGSTESLRPRDGPAEIQEDQLGEDRPKGLELHSSSPPKGPKRYEHPGQRPSSATPAKTPAQTGAVFTPVSQPSSSTPQKSLPVNARPSSNPSSPAQARPGPAKLQKRKPESIMSGDSAVPKYRTRSMIIVYYDSAVQSAFEELVKFVSGSRNAMRKGKMAAKMAEMRRAAEMEVEAEGDSEGDEEGLPQLSNALLRKSKGLTAQNGDLSAGPDLGLELPSGFPIPAGILRGPMPRYTARSGGLHADGLRSMLNANVIKRSTDQDQDIFEKVDKSLEWCQSHCEFAAHKFLREGECSVEIENIKNKLSEVRSCAEKEIERLKAEESTELPKNQAQRHLAEEGKSRDQKPILVRKGIKDKMMQPEVDKMGIDKMEVDDEGFEDMDLSQIVFQRSRDLRR</sequence>
<proteinExistence type="predicted"/>
<dbReference type="InParanoid" id="A0A0C3HDJ6"/>
<reference evidence="3" key="2">
    <citation type="submission" date="2015-01" db="EMBL/GenBank/DDBJ databases">
        <title>Evolutionary Origins and Diversification of the Mycorrhizal Mutualists.</title>
        <authorList>
            <consortium name="DOE Joint Genome Institute"/>
            <consortium name="Mycorrhizal Genomics Consortium"/>
            <person name="Kohler A."/>
            <person name="Kuo A."/>
            <person name="Nagy L.G."/>
            <person name="Floudas D."/>
            <person name="Copeland A."/>
            <person name="Barry K.W."/>
            <person name="Cichocki N."/>
            <person name="Veneault-Fourrey C."/>
            <person name="LaButti K."/>
            <person name="Lindquist E.A."/>
            <person name="Lipzen A."/>
            <person name="Lundell T."/>
            <person name="Morin E."/>
            <person name="Murat C."/>
            <person name="Riley R."/>
            <person name="Ohm R."/>
            <person name="Sun H."/>
            <person name="Tunlid A."/>
            <person name="Henrissat B."/>
            <person name="Grigoriev I.V."/>
            <person name="Hibbett D.S."/>
            <person name="Martin F."/>
        </authorList>
    </citation>
    <scope>NUCLEOTIDE SEQUENCE [LARGE SCALE GENOMIC DNA]</scope>
    <source>
        <strain evidence="3">Zn</strain>
    </source>
</reference>
<evidence type="ECO:0000313" key="3">
    <source>
        <dbReference type="Proteomes" id="UP000054321"/>
    </source>
</evidence>
<dbReference type="Proteomes" id="UP000054321">
    <property type="component" value="Unassembled WGS sequence"/>
</dbReference>
<dbReference type="EMBL" id="KN832877">
    <property type="protein sequence ID" value="KIN00397.1"/>
    <property type="molecule type" value="Genomic_DNA"/>
</dbReference>
<dbReference type="STRING" id="913774.A0A0C3HDJ6"/>
<feature type="compositionally biased region" description="Basic and acidic residues" evidence="1">
    <location>
        <begin position="392"/>
        <end position="403"/>
    </location>
</feature>
<dbReference type="OrthoDB" id="3886346at2759"/>
<dbReference type="AlphaFoldDB" id="A0A0C3HDJ6"/>
<organism evidence="2 3">
    <name type="scientific">Oidiodendron maius (strain Zn)</name>
    <dbReference type="NCBI Taxonomy" id="913774"/>
    <lineage>
        <taxon>Eukaryota</taxon>
        <taxon>Fungi</taxon>
        <taxon>Dikarya</taxon>
        <taxon>Ascomycota</taxon>
        <taxon>Pezizomycotina</taxon>
        <taxon>Leotiomycetes</taxon>
        <taxon>Leotiomycetes incertae sedis</taxon>
        <taxon>Myxotrichaceae</taxon>
        <taxon>Oidiodendron</taxon>
    </lineage>
</organism>
<evidence type="ECO:0000256" key="1">
    <source>
        <dbReference type="SAM" id="MobiDB-lite"/>
    </source>
</evidence>
<evidence type="ECO:0000313" key="2">
    <source>
        <dbReference type="EMBL" id="KIN00397.1"/>
    </source>
</evidence>
<name>A0A0C3HDJ6_OIDMZ</name>
<keyword evidence="3" id="KW-1185">Reference proteome</keyword>
<dbReference type="HOGENOM" id="CLU_041458_1_0_1"/>
<accession>A0A0C3HDJ6</accession>
<reference evidence="2 3" key="1">
    <citation type="submission" date="2014-04" db="EMBL/GenBank/DDBJ databases">
        <authorList>
            <consortium name="DOE Joint Genome Institute"/>
            <person name="Kuo A."/>
            <person name="Martino E."/>
            <person name="Perotto S."/>
            <person name="Kohler A."/>
            <person name="Nagy L.G."/>
            <person name="Floudas D."/>
            <person name="Copeland A."/>
            <person name="Barry K.W."/>
            <person name="Cichocki N."/>
            <person name="Veneault-Fourrey C."/>
            <person name="LaButti K."/>
            <person name="Lindquist E.A."/>
            <person name="Lipzen A."/>
            <person name="Lundell T."/>
            <person name="Morin E."/>
            <person name="Murat C."/>
            <person name="Sun H."/>
            <person name="Tunlid A."/>
            <person name="Henrissat B."/>
            <person name="Grigoriev I.V."/>
            <person name="Hibbett D.S."/>
            <person name="Martin F."/>
            <person name="Nordberg H.P."/>
            <person name="Cantor M.N."/>
            <person name="Hua S.X."/>
        </authorList>
    </citation>
    <scope>NUCLEOTIDE SEQUENCE [LARGE SCALE GENOMIC DNA]</scope>
    <source>
        <strain evidence="2 3">Zn</strain>
    </source>
</reference>
<feature type="region of interest" description="Disordered" evidence="1">
    <location>
        <begin position="48"/>
        <end position="173"/>
    </location>
</feature>
<feature type="compositionally biased region" description="Low complexity" evidence="1">
    <location>
        <begin position="123"/>
        <end position="155"/>
    </location>
</feature>
<feature type="region of interest" description="Disordered" evidence="1">
    <location>
        <begin position="379"/>
        <end position="413"/>
    </location>
</feature>
<gene>
    <name evidence="2" type="ORF">OIDMADRAFT_180638</name>
</gene>
<protein>
    <submittedName>
        <fullName evidence="2">Uncharacterized protein</fullName>
    </submittedName>
</protein>